<keyword evidence="2" id="KW-1185">Reference proteome</keyword>
<organism evidence="1 2">
    <name type="scientific">Apolygus lucorum</name>
    <name type="common">Small green plant bug</name>
    <name type="synonym">Lygocoris lucorum</name>
    <dbReference type="NCBI Taxonomy" id="248454"/>
    <lineage>
        <taxon>Eukaryota</taxon>
        <taxon>Metazoa</taxon>
        <taxon>Ecdysozoa</taxon>
        <taxon>Arthropoda</taxon>
        <taxon>Hexapoda</taxon>
        <taxon>Insecta</taxon>
        <taxon>Pterygota</taxon>
        <taxon>Neoptera</taxon>
        <taxon>Paraneoptera</taxon>
        <taxon>Hemiptera</taxon>
        <taxon>Heteroptera</taxon>
        <taxon>Panheteroptera</taxon>
        <taxon>Cimicomorpha</taxon>
        <taxon>Miridae</taxon>
        <taxon>Mirini</taxon>
        <taxon>Apolygus</taxon>
    </lineage>
</organism>
<dbReference type="Proteomes" id="UP000466442">
    <property type="component" value="Linkage Group LG16"/>
</dbReference>
<dbReference type="AlphaFoldDB" id="A0A8S9WQV2"/>
<name>A0A8S9WQV2_APOLU</name>
<accession>A0A8S9WQV2</accession>
<evidence type="ECO:0000313" key="2">
    <source>
        <dbReference type="Proteomes" id="UP000466442"/>
    </source>
</evidence>
<dbReference type="EMBL" id="WIXP02000016">
    <property type="protein sequence ID" value="KAF6198508.1"/>
    <property type="molecule type" value="Genomic_DNA"/>
</dbReference>
<sequence length="136" mass="15634">MQMADCSNYRLKTIDRNFSKADEPEVNRKFQEALLEAELDESPPSVTSVLRQLDVKECLPVGFQDALLPVRQLDVKESRKLLSESNQDALLPVTQGFFFDSWFPENSIHRSTYSKRDAKTEQEEEKALLQILLALD</sequence>
<comment type="caution">
    <text evidence="1">The sequence shown here is derived from an EMBL/GenBank/DDBJ whole genome shotgun (WGS) entry which is preliminary data.</text>
</comment>
<reference evidence="1" key="1">
    <citation type="journal article" date="2021" name="Mol. Ecol. Resour.">
        <title>Apolygus lucorum genome provides insights into omnivorousness and mesophyll feeding.</title>
        <authorList>
            <person name="Liu Y."/>
            <person name="Liu H."/>
            <person name="Wang H."/>
            <person name="Huang T."/>
            <person name="Liu B."/>
            <person name="Yang B."/>
            <person name="Yin L."/>
            <person name="Li B."/>
            <person name="Zhang Y."/>
            <person name="Zhang S."/>
            <person name="Jiang F."/>
            <person name="Zhang X."/>
            <person name="Ren Y."/>
            <person name="Wang B."/>
            <person name="Wang S."/>
            <person name="Lu Y."/>
            <person name="Wu K."/>
            <person name="Fan W."/>
            <person name="Wang G."/>
        </authorList>
    </citation>
    <scope>NUCLEOTIDE SEQUENCE</scope>
    <source>
        <strain evidence="1">12Hb</strain>
    </source>
</reference>
<proteinExistence type="predicted"/>
<protein>
    <submittedName>
        <fullName evidence="1">Uncharacterized protein</fullName>
    </submittedName>
</protein>
<gene>
    <name evidence="1" type="ORF">GE061_008256</name>
</gene>
<evidence type="ECO:0000313" key="1">
    <source>
        <dbReference type="EMBL" id="KAF6198508.1"/>
    </source>
</evidence>